<dbReference type="STRING" id="76728.AQ490_17620"/>
<organism evidence="4 5">
    <name type="scientific">Wenjunlia vitaminophila</name>
    <name type="common">Streptomyces vitaminophilus</name>
    <dbReference type="NCBI Taxonomy" id="76728"/>
    <lineage>
        <taxon>Bacteria</taxon>
        <taxon>Bacillati</taxon>
        <taxon>Actinomycetota</taxon>
        <taxon>Actinomycetes</taxon>
        <taxon>Kitasatosporales</taxon>
        <taxon>Streptomycetaceae</taxon>
        <taxon>Wenjunlia</taxon>
    </lineage>
</organism>
<dbReference type="InterPro" id="IPR003658">
    <property type="entry name" value="Anti-sigma_ant"/>
</dbReference>
<proteinExistence type="inferred from homology"/>
<dbReference type="NCBIfam" id="TIGR00377">
    <property type="entry name" value="ant_ant_sig"/>
    <property type="match status" value="1"/>
</dbReference>
<evidence type="ECO:0000313" key="4">
    <source>
        <dbReference type="EMBL" id="KRV50043.1"/>
    </source>
</evidence>
<reference evidence="4 5" key="1">
    <citation type="submission" date="2015-10" db="EMBL/GenBank/DDBJ databases">
        <title>Draft genome sequence of pyrrolomycin-producing Streptomyces vitaminophilus.</title>
        <authorList>
            <person name="Graham D.E."/>
            <person name="Mahan K.M."/>
            <person name="Klingeman D.M."/>
            <person name="Hettich R.L."/>
            <person name="Parry R.J."/>
        </authorList>
    </citation>
    <scope>NUCLEOTIDE SEQUENCE [LARGE SCALE GENOMIC DNA]</scope>
    <source>
        <strain evidence="4 5">ATCC 31673</strain>
    </source>
</reference>
<comment type="similarity">
    <text evidence="1 2">Belongs to the anti-sigma-factor antagonist family.</text>
</comment>
<dbReference type="InterPro" id="IPR002645">
    <property type="entry name" value="STAS_dom"/>
</dbReference>
<dbReference type="AlphaFoldDB" id="A0A0T6LVC2"/>
<gene>
    <name evidence="4" type="ORF">AQ490_17620</name>
</gene>
<dbReference type="GO" id="GO:0043856">
    <property type="term" value="F:anti-sigma factor antagonist activity"/>
    <property type="evidence" value="ECO:0007669"/>
    <property type="project" value="InterPro"/>
</dbReference>
<evidence type="ECO:0000256" key="2">
    <source>
        <dbReference type="RuleBase" id="RU003749"/>
    </source>
</evidence>
<dbReference type="RefSeq" id="WP_018385139.1">
    <property type="nucleotide sequence ID" value="NZ_LLZU01000007.1"/>
</dbReference>
<dbReference type="PANTHER" id="PTHR33495:SF2">
    <property type="entry name" value="ANTI-SIGMA FACTOR ANTAGONIST TM_1081-RELATED"/>
    <property type="match status" value="1"/>
</dbReference>
<dbReference type="Proteomes" id="UP000050867">
    <property type="component" value="Unassembled WGS sequence"/>
</dbReference>
<feature type="domain" description="STAS" evidence="3">
    <location>
        <begin position="3"/>
        <end position="112"/>
    </location>
</feature>
<evidence type="ECO:0000256" key="1">
    <source>
        <dbReference type="ARBA" id="ARBA00009013"/>
    </source>
</evidence>
<dbReference type="SUPFAM" id="SSF52091">
    <property type="entry name" value="SpoIIaa-like"/>
    <property type="match status" value="1"/>
</dbReference>
<evidence type="ECO:0000259" key="3">
    <source>
        <dbReference type="PROSITE" id="PS50801"/>
    </source>
</evidence>
<accession>A0A0T6LVC2</accession>
<protein>
    <recommendedName>
        <fullName evidence="2">Anti-sigma factor antagonist</fullName>
    </recommendedName>
</protein>
<comment type="caution">
    <text evidence="4">The sequence shown here is derived from an EMBL/GenBank/DDBJ whole genome shotgun (WGS) entry which is preliminary data.</text>
</comment>
<dbReference type="eggNOG" id="COG1366">
    <property type="taxonomic scope" value="Bacteria"/>
</dbReference>
<keyword evidence="5" id="KW-1185">Reference proteome</keyword>
<dbReference type="PROSITE" id="PS50801">
    <property type="entry name" value="STAS"/>
    <property type="match status" value="1"/>
</dbReference>
<dbReference type="PANTHER" id="PTHR33495">
    <property type="entry name" value="ANTI-SIGMA FACTOR ANTAGONIST TM_1081-RELATED-RELATED"/>
    <property type="match status" value="1"/>
</dbReference>
<dbReference type="OrthoDB" id="5471473at2"/>
<dbReference type="EMBL" id="LLZU01000007">
    <property type="protein sequence ID" value="KRV50043.1"/>
    <property type="molecule type" value="Genomic_DNA"/>
</dbReference>
<dbReference type="Pfam" id="PF01740">
    <property type="entry name" value="STAS"/>
    <property type="match status" value="1"/>
</dbReference>
<dbReference type="Gene3D" id="3.30.750.24">
    <property type="entry name" value="STAS domain"/>
    <property type="match status" value="1"/>
</dbReference>
<evidence type="ECO:0000313" key="5">
    <source>
        <dbReference type="Proteomes" id="UP000050867"/>
    </source>
</evidence>
<name>A0A0T6LVC2_WENVI</name>
<dbReference type="CDD" id="cd07043">
    <property type="entry name" value="STAS_anti-anti-sigma_factors"/>
    <property type="match status" value="1"/>
</dbReference>
<dbReference type="InterPro" id="IPR036513">
    <property type="entry name" value="STAS_dom_sf"/>
</dbReference>
<sequence>MALTVTDGERRGWTVLRIEGDMDLVSSPAVRQRVHAAVAKGERRVVLDLTGVTFCDSSGIGVLIASRRLMRSCNGGLRLVMSTEGTHVNRVFTALGVRSLFDVYPELDSAAS</sequence>